<dbReference type="WBParaSite" id="PEQ_0000379101-mRNA-1">
    <property type="protein sequence ID" value="PEQ_0000379101-mRNA-1"/>
    <property type="gene ID" value="PEQ_0000379101"/>
</dbReference>
<evidence type="ECO:0000313" key="2">
    <source>
        <dbReference type="Proteomes" id="UP000887564"/>
    </source>
</evidence>
<name>A0A914RAT9_PAREQ</name>
<keyword evidence="2" id="KW-1185">Reference proteome</keyword>
<evidence type="ECO:0000256" key="1">
    <source>
        <dbReference type="SAM" id="MobiDB-lite"/>
    </source>
</evidence>
<dbReference type="AlphaFoldDB" id="A0A914RAT9"/>
<protein>
    <submittedName>
        <fullName evidence="3">Uncharacterized protein</fullName>
    </submittedName>
</protein>
<evidence type="ECO:0000313" key="3">
    <source>
        <dbReference type="WBParaSite" id="PEQ_0000379101-mRNA-1"/>
    </source>
</evidence>
<accession>A0A914RAT9</accession>
<organism evidence="2 3">
    <name type="scientific">Parascaris equorum</name>
    <name type="common">Equine roundworm</name>
    <dbReference type="NCBI Taxonomy" id="6256"/>
    <lineage>
        <taxon>Eukaryota</taxon>
        <taxon>Metazoa</taxon>
        <taxon>Ecdysozoa</taxon>
        <taxon>Nematoda</taxon>
        <taxon>Chromadorea</taxon>
        <taxon>Rhabditida</taxon>
        <taxon>Spirurina</taxon>
        <taxon>Ascaridomorpha</taxon>
        <taxon>Ascaridoidea</taxon>
        <taxon>Ascarididae</taxon>
        <taxon>Parascaris</taxon>
    </lineage>
</organism>
<feature type="region of interest" description="Disordered" evidence="1">
    <location>
        <begin position="1"/>
        <end position="22"/>
    </location>
</feature>
<reference evidence="3" key="1">
    <citation type="submission" date="2022-11" db="UniProtKB">
        <authorList>
            <consortium name="WormBaseParasite"/>
        </authorList>
    </citation>
    <scope>IDENTIFICATION</scope>
</reference>
<proteinExistence type="predicted"/>
<sequence>MANKRANVPADEHHYRTQRNPVKAKKILSMMESKKGYLTQGPTKRK</sequence>
<dbReference type="Proteomes" id="UP000887564">
    <property type="component" value="Unplaced"/>
</dbReference>